<evidence type="ECO:0000313" key="2">
    <source>
        <dbReference type="Proteomes" id="UP001327560"/>
    </source>
</evidence>
<dbReference type="Proteomes" id="UP001327560">
    <property type="component" value="Chromosome 9"/>
</dbReference>
<reference evidence="1 2" key="1">
    <citation type="submission" date="2023-10" db="EMBL/GenBank/DDBJ databases">
        <title>Chromosome-scale genome assembly provides insights into flower coloration mechanisms of Canna indica.</title>
        <authorList>
            <person name="Li C."/>
        </authorList>
    </citation>
    <scope>NUCLEOTIDE SEQUENCE [LARGE SCALE GENOMIC DNA]</scope>
    <source>
        <tissue evidence="1">Flower</tissue>
    </source>
</reference>
<accession>A0AAQ3L1B7</accession>
<sequence>MRSANSASRLLASPFDVSSSVAWTPLTSAFSHSNSFNGGFSSSLDELHNFVDLISPSNLNASPFYGGGDLIDEFLLPDQPTFLGDPTTVPNSNHSLSVALKPKGGDDDMFHPDIECHSSCDNDDEPLFQYGMGWG</sequence>
<keyword evidence="2" id="KW-1185">Reference proteome</keyword>
<organism evidence="1 2">
    <name type="scientific">Canna indica</name>
    <name type="common">Indian-shot</name>
    <dbReference type="NCBI Taxonomy" id="4628"/>
    <lineage>
        <taxon>Eukaryota</taxon>
        <taxon>Viridiplantae</taxon>
        <taxon>Streptophyta</taxon>
        <taxon>Embryophyta</taxon>
        <taxon>Tracheophyta</taxon>
        <taxon>Spermatophyta</taxon>
        <taxon>Magnoliopsida</taxon>
        <taxon>Liliopsida</taxon>
        <taxon>Zingiberales</taxon>
        <taxon>Cannaceae</taxon>
        <taxon>Canna</taxon>
    </lineage>
</organism>
<protein>
    <submittedName>
        <fullName evidence="1">Zinc finger CCCH domain-containing protein 53-like isoform X2</fullName>
    </submittedName>
</protein>
<gene>
    <name evidence="1" type="ORF">Cni_G27536</name>
</gene>
<evidence type="ECO:0000313" key="1">
    <source>
        <dbReference type="EMBL" id="WOL18739.1"/>
    </source>
</evidence>
<dbReference type="EMBL" id="CP136898">
    <property type="protein sequence ID" value="WOL18739.1"/>
    <property type="molecule type" value="Genomic_DNA"/>
</dbReference>
<name>A0AAQ3L1B7_9LILI</name>
<dbReference type="AlphaFoldDB" id="A0AAQ3L1B7"/>
<proteinExistence type="predicted"/>